<evidence type="ECO:0000313" key="5">
    <source>
        <dbReference type="RefSeq" id="XP_032811994.1"/>
    </source>
</evidence>
<dbReference type="GO" id="GO:0043484">
    <property type="term" value="P:regulation of RNA splicing"/>
    <property type="evidence" value="ECO:0007669"/>
    <property type="project" value="TreeGrafter"/>
</dbReference>
<keyword evidence="4" id="KW-1185">Reference proteome</keyword>
<dbReference type="RefSeq" id="XP_032811994.1">
    <property type="nucleotide sequence ID" value="XM_032956103.1"/>
</dbReference>
<name>A0AAJ7T705_PETMA</name>
<dbReference type="Proteomes" id="UP001318040">
    <property type="component" value="Chromosome 17"/>
</dbReference>
<keyword evidence="2" id="KW-0539">Nucleus</keyword>
<sequence length="2778" mass="291747">MEEHSVVLDKTQGLTSDDFSIEDRGQEGIFIKDVQKDSLRQNLQVNEGDQIVSATIYFKDMKREDAMRLLQMSDKYKTGLRLRRGSVDGLLADPYDADVYSPTLRSPDYSFQGPNLGMSETTDQCYKRIFNKKIKPRLSASAETLDVTTDSYEMEAPEGNYSTSLYFKGPQAPRKRGEFDATLPSFGSASVSGDATGDFRVKPKATSYTLGPHEITFEGSEGKFRSPNVGISGPNVKGPNIDMNNPRMKNEGTYSTIGLPKMTLPKFGLSGSQKVQMPHIDFKAPMGNVNVPARRIEGPDFDVSAPKIGGNMKMPKADIKGPNVGLDIDAPNIDVNAPEAKLKKPKLTMPKFSLSGSKVHGPDVDVDLKSPKGNVNLSAPKVGGKVSGPDFDLDGPEGSIKGTKLKMPKFSLSGPKVSGPDLDLDLKKPKAKGDINISAPNIEGGIKAPKLNADLEAPDIRVKGPKGKINMPELNKPSFGMSKPKLSGPEGDFDVNLPDANLDISSPNFGGKIKSPKVDLKAPKMGLDVDAPDIDIHSPDAKFKKSKFSMPKFGMSGPKIHGPNVDVDLKAPKGDLDISAPNIGGNFSGPNIDLDGPGGSIKGPHLKMPKFNVAGPKLSGPDVDLKMPKMKGGLDLSAPHIDANLKAPKMNADLEAPDIDVKGPKGKFHMPSFGLSKPKISGPDGDFDVNLPDADLNLSGPKIGGGVKTPKLNLKAPNIGLDVDEPNIDLHGPDVKLKKPTFSMPKMSGPKLHAPDLDVDLKAPKGDFDISAPNIGGNLSGPNIDLDGPGGSIKGPHLKMPKFNLSGPKLSGPDLDANLKMPKMKGGLDISAPHIEGDFKGPKLNADLDAPDIDLKGPKGKFNMPDLKMPSFGMSKPKISGPDSDFDVNLPDADFNLSGPKLGGGIKKPKVDLKAPNIGFDVNAPDIDLHGPDLKLKKPTFSMPKMSGPKLNAPDLDVDLKAPKGDFDISAPNIGGNVSGPNIDLDGPGGSIKGPHLKMPKFNLSGPKLSGPDLDANLKMPKMKGGLDISAPHFEGDLKAPKLNADLDAPDIDLKGPKGKFNMPDLKMPSFGMSKPKISGPDGDFDVNLPDADLNISGPKLGGGIKAPKLNADLDAPDIDLKGPKGKFNMPDLKMPSFGMSKPKISGPDGDFDVNLPDADLNISGPKLGGGIKAPKFNADLDAPDIDLKGPKGKFNMPDLKMPSFGMSKPKISGPDGDFDVNLPDADLNISGPKLGGGIKTPKVDLKAPNIDLEGPDINLNKPKFSMPKISGPKLHAPNLDVDLKAPKGDIDISAPNIGGKISGPNIDLDAPGGNIKGPHLKMPKFNMSGPKLSGPNLDVDLKMPKMKGGLDISAPRIEGDLKAPKLNADLEAPDIDVKGPKGKFHMPSFGISKPKLSGPDGDFDVNLPDADLNISGPKLGGGIKAPKFNANLDAPDIDLKGPKGKFNMPDLKMPSFGMSKPNISGPDGDFDVNLPDADLNISGPKLGGGIKTPKVDLKAPNIDLDGPDINLKKPKFSMPKISGPKLHAPNLDVDLKAPKGDISAPNIGGKISGPNIDLDAPGGNIKGPHLKMPKFNMSGPKLSGPDVDLKMPKIKGGLDLSAPHIDANLKAPKLNADLEAPDIDVKGPKGKFHMPSFGISKPKISGPDGDFDVNLPDADLNLSGPKIGGRVDMPKVDLKGPNIGIKQPKVNIDSPNLSLEGPDIKTKSPKFKLPKFGTAGKKISVPDLNVDLNTPNIKGAASIPDVNIEGGLKTPKTPALDINMESPNIDITGPHGTLKKSKFKFPKVGFSGSKAKAPTADLDMPNPNLDMKMPNMKGNIDLKSPNVDFKAPDIGLDANAPDFDIQGPDLKLKKPKISMPKFGISGPKLHGPDFDVDLKAPKGNFDVSTPKIGGKLSGPNLDLDGPEAGIKGPNLKMPTFNMSGPKLSGPDLDANLKMPKVKGGLDISGPHFEGDLKAPKVNANFDAPDVDLKGPKGKFHMPSFGMSKPKISGPDGDFDVGLPDADLNISGPKLGGGMKAPKVNANFDAPDVDLKGPKGKFHMPSFGMSKPKISGPDGDFDADLPDADLNISGPKLGGDLKAPKVNANFDAPDVDLKGPKGKFHMPSFGMSKPKISGPDGDFDADLPDADLNISGPKLGGDLKAPKVNANFDAPDVDLKGPKGKFHMPSFGISKPKISGPDGDFDVGLPDADLNISGPKLGGGMKAPKVNANFDAPDVDLKGPKGKFHMPSFGMSKPKISGPDGDFDADLPDADLNISGPKLGGGMKAPKVNANFDAPDVDLKGPKGKFHMPSFGMSKPKMSGPDGDFDADLPDADLNISGPKLGGGMKAPKVNANFDAPDVDLKGPKGKFHMPSFGMSKPKISGPDGDFDADLPDADLNISGSKLGGGMKAPKVNANFDAPDVDLKGPKGKFHMPSFGMSKPKISGPDGDFDVDLPDADLNISGPKLGGGMKAPKLNSNLDTPDVHLKGPNIGGNISGPNIDFDGPGGNMKVPHLKMPKFNVSLPKASGPDFDADFDAESPNVNLKGPKVKTNMPNLKTPSFDADANVPNMGGRLNYSGPNMEGDLHAPDINFRAPKGSIDLDTDLDVKGPKGHFKGPDMKTPTFGFSGPKIRTPEANIDLDGSSPQVKGNYSSPGVNFRGPKVNADLGELDHSDLSLKSPNVQSGFSSKGSYTIAGHGAEISGDPKLHGRSGTLDLHVQDDEADLAGKKSKHKFKLPGFSVGPSKKKGFANISGDADASGKLKLSSPDVRMSSGSQDDLDTGTGIKIGLPKIGFS</sequence>
<proteinExistence type="predicted"/>
<reference evidence="5" key="1">
    <citation type="submission" date="2025-08" db="UniProtKB">
        <authorList>
            <consortium name="RefSeq"/>
        </authorList>
    </citation>
    <scope>IDENTIFICATION</scope>
    <source>
        <tissue evidence="5">Sperm</tissue>
    </source>
</reference>
<accession>A0AAJ7T705</accession>
<dbReference type="GO" id="GO:0005634">
    <property type="term" value="C:nucleus"/>
    <property type="evidence" value="ECO:0007669"/>
    <property type="project" value="UniProtKB-SubCell"/>
</dbReference>
<gene>
    <name evidence="5" type="primary">LOC116943321</name>
</gene>
<dbReference type="InterPro" id="IPR052082">
    <property type="entry name" value="Myelin_sheath_structural"/>
</dbReference>
<dbReference type="PANTHER" id="PTHR23348:SF41">
    <property type="entry name" value="NEUROBLAST DIFFERENTIATION-ASSOCIATED PROTEIN AHNAK"/>
    <property type="match status" value="1"/>
</dbReference>
<protein>
    <submittedName>
        <fullName evidence="5">Neuroblast differentiation-associated protein AHNAK-like isoform X4</fullName>
    </submittedName>
</protein>
<feature type="region of interest" description="Disordered" evidence="3">
    <location>
        <begin position="2525"/>
        <end position="2552"/>
    </location>
</feature>
<dbReference type="GO" id="GO:0005737">
    <property type="term" value="C:cytoplasm"/>
    <property type="evidence" value="ECO:0007669"/>
    <property type="project" value="TreeGrafter"/>
</dbReference>
<comment type="subcellular location">
    <subcellularLocation>
        <location evidence="1">Nucleus</location>
    </subcellularLocation>
</comment>
<organism evidence="4 5">
    <name type="scientific">Petromyzon marinus</name>
    <name type="common">Sea lamprey</name>
    <dbReference type="NCBI Taxonomy" id="7757"/>
    <lineage>
        <taxon>Eukaryota</taxon>
        <taxon>Metazoa</taxon>
        <taxon>Chordata</taxon>
        <taxon>Craniata</taxon>
        <taxon>Vertebrata</taxon>
        <taxon>Cyclostomata</taxon>
        <taxon>Hyperoartia</taxon>
        <taxon>Petromyzontiformes</taxon>
        <taxon>Petromyzontidae</taxon>
        <taxon>Petromyzon</taxon>
    </lineage>
</organism>
<evidence type="ECO:0000256" key="2">
    <source>
        <dbReference type="ARBA" id="ARBA00023242"/>
    </source>
</evidence>
<feature type="region of interest" description="Disordered" evidence="3">
    <location>
        <begin position="369"/>
        <end position="391"/>
    </location>
</feature>
<evidence type="ECO:0000256" key="1">
    <source>
        <dbReference type="ARBA" id="ARBA00004123"/>
    </source>
</evidence>
<feature type="region of interest" description="Disordered" evidence="3">
    <location>
        <begin position="218"/>
        <end position="247"/>
    </location>
</feature>
<evidence type="ECO:0000313" key="4">
    <source>
        <dbReference type="Proteomes" id="UP001318040"/>
    </source>
</evidence>
<feature type="region of interest" description="Disordered" evidence="3">
    <location>
        <begin position="2719"/>
        <end position="2765"/>
    </location>
</feature>
<dbReference type="PANTHER" id="PTHR23348">
    <property type="entry name" value="PERIAXIN/AHNAK"/>
    <property type="match status" value="1"/>
</dbReference>
<evidence type="ECO:0000256" key="3">
    <source>
        <dbReference type="SAM" id="MobiDB-lite"/>
    </source>
</evidence>